<comment type="caution">
    <text evidence="2">The sequence shown here is derived from an EMBL/GenBank/DDBJ whole genome shotgun (WGS) entry which is preliminary data.</text>
</comment>
<dbReference type="RefSeq" id="WP_035935609.1">
    <property type="nucleotide sequence ID" value="NZ_AVPL01000014.1"/>
</dbReference>
<name>A0A0A0JW52_9MICO</name>
<dbReference type="InterPro" id="IPR021309">
    <property type="entry name" value="YgaP-like_TM"/>
</dbReference>
<evidence type="ECO:0000313" key="2">
    <source>
        <dbReference type="EMBL" id="KGN41630.1"/>
    </source>
</evidence>
<sequence length="82" mass="8314">MGDRRFSVNITPAERIGRIAAGLAAVAIAIALFQEPGPAGAVALKVLLGLAGLDLVVTGATGHCPLYKALGHVPASTKGRRQ</sequence>
<dbReference type="Proteomes" id="UP000030013">
    <property type="component" value="Unassembled WGS sequence"/>
</dbReference>
<proteinExistence type="predicted"/>
<feature type="domain" description="Inner membrane protein YgaP-like transmembrane" evidence="1">
    <location>
        <begin position="8"/>
        <end position="74"/>
    </location>
</feature>
<gene>
    <name evidence="2" type="ORF">N801_06380</name>
</gene>
<protein>
    <recommendedName>
        <fullName evidence="1">Inner membrane protein YgaP-like transmembrane domain-containing protein</fullName>
    </recommendedName>
</protein>
<accession>A0A0A0JW52</accession>
<dbReference type="eggNOG" id="ENOG5034AZJ">
    <property type="taxonomic scope" value="Bacteria"/>
</dbReference>
<reference evidence="2 3" key="1">
    <citation type="submission" date="2013-08" db="EMBL/GenBank/DDBJ databases">
        <title>The genome sequence of Knoellia aerolata.</title>
        <authorList>
            <person name="Zhu W."/>
            <person name="Wang G."/>
        </authorList>
    </citation>
    <scope>NUCLEOTIDE SEQUENCE [LARGE SCALE GENOMIC DNA]</scope>
    <source>
        <strain evidence="2 3">DSM 18566</strain>
    </source>
</reference>
<evidence type="ECO:0000259" key="1">
    <source>
        <dbReference type="Pfam" id="PF11127"/>
    </source>
</evidence>
<dbReference type="STRING" id="1385519.N801_06380"/>
<dbReference type="EMBL" id="AVPL01000014">
    <property type="protein sequence ID" value="KGN41630.1"/>
    <property type="molecule type" value="Genomic_DNA"/>
</dbReference>
<organism evidence="2 3">
    <name type="scientific">Knoellia aerolata DSM 18566</name>
    <dbReference type="NCBI Taxonomy" id="1385519"/>
    <lineage>
        <taxon>Bacteria</taxon>
        <taxon>Bacillati</taxon>
        <taxon>Actinomycetota</taxon>
        <taxon>Actinomycetes</taxon>
        <taxon>Micrococcales</taxon>
        <taxon>Intrasporangiaceae</taxon>
        <taxon>Knoellia</taxon>
    </lineage>
</organism>
<dbReference type="Gene3D" id="6.10.140.1340">
    <property type="match status" value="1"/>
</dbReference>
<evidence type="ECO:0000313" key="3">
    <source>
        <dbReference type="Proteomes" id="UP000030013"/>
    </source>
</evidence>
<keyword evidence="3" id="KW-1185">Reference proteome</keyword>
<dbReference type="Pfam" id="PF11127">
    <property type="entry name" value="YgaP-like_TM"/>
    <property type="match status" value="1"/>
</dbReference>
<dbReference type="AlphaFoldDB" id="A0A0A0JW52"/>